<name>A0A016UII5_9BILA</name>
<sequence>MHSSPLLIIKVCAILFVGALIYLYLHTFTVVDVRWQMQADEKKFVTFQYGESRIGNQLFRLASGYGVARKLGRRFYFEVHRKKMFDMLDRITDAFPATAENIVIRIDPKLNAKNLTFRNSRLLVEYISNDTAAVVLPFADNKGKATCWKYEDPSRYSGHPAKYLLLNTYCAQNARFFEDYLPEIREMLRFSETLTKKTQEKLRSGKICFAKTTCLHTRQTDFLAHKRTTNLNETIDAALRISQRHGSEHYMIFGDDQKFMNGLARRLEIADGLTKKTVYVSSYNEFEDMHVSSQLCTSFLITNAMSTFGWWLAFFAPNQDAIYYMNDQRPQKAMNGIRPNELFLSTWKRFSQLD</sequence>
<evidence type="ECO:0000313" key="5">
    <source>
        <dbReference type="Proteomes" id="UP000024635"/>
    </source>
</evidence>
<proteinExistence type="predicted"/>
<gene>
    <name evidence="4" type="primary">Acey_s0040.g315</name>
    <name evidence="4" type="ORF">Y032_0040g315</name>
</gene>
<feature type="transmembrane region" description="Helical" evidence="3">
    <location>
        <begin position="6"/>
        <end position="25"/>
    </location>
</feature>
<dbReference type="InterPro" id="IPR002516">
    <property type="entry name" value="Glyco_trans_11"/>
</dbReference>
<dbReference type="AlphaFoldDB" id="A0A016UII5"/>
<keyword evidence="3" id="KW-0812">Transmembrane</keyword>
<dbReference type="GO" id="GO:0016020">
    <property type="term" value="C:membrane"/>
    <property type="evidence" value="ECO:0007669"/>
    <property type="project" value="InterPro"/>
</dbReference>
<dbReference type="PANTHER" id="PTHR22898">
    <property type="entry name" value="UNCHARACTERIZED GLYCOSOL TRANSFERASE-RELATED"/>
    <property type="match status" value="1"/>
</dbReference>
<dbReference type="GO" id="GO:0005975">
    <property type="term" value="P:carbohydrate metabolic process"/>
    <property type="evidence" value="ECO:0007669"/>
    <property type="project" value="InterPro"/>
</dbReference>
<keyword evidence="5" id="KW-1185">Reference proteome</keyword>
<dbReference type="PANTHER" id="PTHR22898:SF3">
    <property type="entry name" value="ALPHA-1,2-FUCOSYLTRANSFERASE-RELATED"/>
    <property type="match status" value="1"/>
</dbReference>
<dbReference type="OrthoDB" id="5854901at2759"/>
<evidence type="ECO:0000256" key="3">
    <source>
        <dbReference type="SAM" id="Phobius"/>
    </source>
</evidence>
<evidence type="ECO:0000313" key="4">
    <source>
        <dbReference type="EMBL" id="EYC14632.1"/>
    </source>
</evidence>
<evidence type="ECO:0008006" key="6">
    <source>
        <dbReference type="Google" id="ProtNLM"/>
    </source>
</evidence>
<organism evidence="4 5">
    <name type="scientific">Ancylostoma ceylanicum</name>
    <dbReference type="NCBI Taxonomy" id="53326"/>
    <lineage>
        <taxon>Eukaryota</taxon>
        <taxon>Metazoa</taxon>
        <taxon>Ecdysozoa</taxon>
        <taxon>Nematoda</taxon>
        <taxon>Chromadorea</taxon>
        <taxon>Rhabditida</taxon>
        <taxon>Rhabditina</taxon>
        <taxon>Rhabditomorpha</taxon>
        <taxon>Strongyloidea</taxon>
        <taxon>Ancylostomatidae</taxon>
        <taxon>Ancylostomatinae</taxon>
        <taxon>Ancylostoma</taxon>
    </lineage>
</organism>
<dbReference type="GO" id="GO:0008107">
    <property type="term" value="F:galactoside 2-alpha-L-fucosyltransferase activity"/>
    <property type="evidence" value="ECO:0007669"/>
    <property type="project" value="InterPro"/>
</dbReference>
<protein>
    <recommendedName>
        <fullName evidence="6">L-Fucosyltransferase</fullName>
    </recommendedName>
</protein>
<keyword evidence="3" id="KW-0472">Membrane</keyword>
<dbReference type="Pfam" id="PF01531">
    <property type="entry name" value="Glyco_transf_11"/>
    <property type="match status" value="1"/>
</dbReference>
<keyword evidence="2" id="KW-0808">Transferase</keyword>
<dbReference type="CDD" id="cd11301">
    <property type="entry name" value="Fut1_Fut2_like"/>
    <property type="match status" value="1"/>
</dbReference>
<accession>A0A016UII5</accession>
<evidence type="ECO:0000256" key="2">
    <source>
        <dbReference type="ARBA" id="ARBA00022679"/>
    </source>
</evidence>
<dbReference type="EMBL" id="JARK01001376">
    <property type="protein sequence ID" value="EYC14632.1"/>
    <property type="molecule type" value="Genomic_DNA"/>
</dbReference>
<dbReference type="InterPro" id="IPR052501">
    <property type="entry name" value="Alpha-1-2_FucT"/>
</dbReference>
<dbReference type="Proteomes" id="UP000024635">
    <property type="component" value="Unassembled WGS sequence"/>
</dbReference>
<comment type="caution">
    <text evidence="4">The sequence shown here is derived from an EMBL/GenBank/DDBJ whole genome shotgun (WGS) entry which is preliminary data.</text>
</comment>
<keyword evidence="3" id="KW-1133">Transmembrane helix</keyword>
<evidence type="ECO:0000256" key="1">
    <source>
        <dbReference type="ARBA" id="ARBA00022676"/>
    </source>
</evidence>
<keyword evidence="1" id="KW-0328">Glycosyltransferase</keyword>
<reference evidence="5" key="1">
    <citation type="journal article" date="2015" name="Nat. Genet.">
        <title>The genome and transcriptome of the zoonotic hookworm Ancylostoma ceylanicum identify infection-specific gene families.</title>
        <authorList>
            <person name="Schwarz E.M."/>
            <person name="Hu Y."/>
            <person name="Antoshechkin I."/>
            <person name="Miller M.M."/>
            <person name="Sternberg P.W."/>
            <person name="Aroian R.V."/>
        </authorList>
    </citation>
    <scope>NUCLEOTIDE SEQUENCE</scope>
    <source>
        <strain evidence="5">HY135</strain>
    </source>
</reference>